<feature type="transmembrane region" description="Helical" evidence="2">
    <location>
        <begin position="46"/>
        <end position="64"/>
    </location>
</feature>
<proteinExistence type="predicted"/>
<keyword evidence="1" id="KW-0802">TPR repeat</keyword>
<dbReference type="SMART" id="SM00028">
    <property type="entry name" value="TPR"/>
    <property type="match status" value="6"/>
</dbReference>
<feature type="transmembrane region" description="Helical" evidence="2">
    <location>
        <begin position="347"/>
        <end position="365"/>
    </location>
</feature>
<dbReference type="Proteomes" id="UP000230273">
    <property type="component" value="Unassembled WGS sequence"/>
</dbReference>
<comment type="caution">
    <text evidence="3">The sequence shown here is derived from an EMBL/GenBank/DDBJ whole genome shotgun (WGS) entry which is preliminary data.</text>
</comment>
<feature type="transmembrane region" description="Helical" evidence="2">
    <location>
        <begin position="438"/>
        <end position="462"/>
    </location>
</feature>
<feature type="transmembrane region" description="Helical" evidence="2">
    <location>
        <begin position="252"/>
        <end position="273"/>
    </location>
</feature>
<keyword evidence="2" id="KW-1133">Transmembrane helix</keyword>
<feature type="transmembrane region" description="Helical" evidence="2">
    <location>
        <begin position="385"/>
        <end position="403"/>
    </location>
</feature>
<protein>
    <submittedName>
        <fullName evidence="3">Uncharacterized protein</fullName>
    </submittedName>
</protein>
<dbReference type="PANTHER" id="PTHR37422">
    <property type="entry name" value="TEICHURONIC ACID BIOSYNTHESIS PROTEIN TUAE"/>
    <property type="match status" value="1"/>
</dbReference>
<evidence type="ECO:0000256" key="2">
    <source>
        <dbReference type="SAM" id="Phobius"/>
    </source>
</evidence>
<keyword evidence="2" id="KW-0812">Transmembrane</keyword>
<feature type="transmembrane region" description="Helical" evidence="2">
    <location>
        <begin position="205"/>
        <end position="221"/>
    </location>
</feature>
<dbReference type="InterPro" id="IPR051533">
    <property type="entry name" value="WaaL-like"/>
</dbReference>
<dbReference type="EMBL" id="PCRP01000015">
    <property type="protein sequence ID" value="PIP23855.1"/>
    <property type="molecule type" value="Genomic_DNA"/>
</dbReference>
<dbReference type="Gene3D" id="1.25.40.10">
    <property type="entry name" value="Tetratricopeptide repeat domain"/>
    <property type="match status" value="3"/>
</dbReference>
<dbReference type="Pfam" id="PF13414">
    <property type="entry name" value="TPR_11"/>
    <property type="match status" value="1"/>
</dbReference>
<evidence type="ECO:0000313" key="4">
    <source>
        <dbReference type="Proteomes" id="UP000230273"/>
    </source>
</evidence>
<name>A0A2G9YX76_9BACT</name>
<gene>
    <name evidence="3" type="ORF">COX36_00950</name>
</gene>
<evidence type="ECO:0000313" key="3">
    <source>
        <dbReference type="EMBL" id="PIP23855.1"/>
    </source>
</evidence>
<dbReference type="AlphaFoldDB" id="A0A2G9YX76"/>
<reference evidence="3 4" key="1">
    <citation type="submission" date="2017-09" db="EMBL/GenBank/DDBJ databases">
        <title>Depth-based differentiation of microbial function through sediment-hosted aquifers and enrichment of novel symbionts in the deep terrestrial subsurface.</title>
        <authorList>
            <person name="Probst A.J."/>
            <person name="Ladd B."/>
            <person name="Jarett J.K."/>
            <person name="Geller-Mcgrath D.E."/>
            <person name="Sieber C.M."/>
            <person name="Emerson J.B."/>
            <person name="Anantharaman K."/>
            <person name="Thomas B.C."/>
            <person name="Malmstrom R."/>
            <person name="Stieglmeier M."/>
            <person name="Klingl A."/>
            <person name="Woyke T."/>
            <person name="Ryan C.M."/>
            <person name="Banfield J.F."/>
        </authorList>
    </citation>
    <scope>NUCLEOTIDE SEQUENCE [LARGE SCALE GENOMIC DNA]</scope>
    <source>
        <strain evidence="3">CG23_combo_of_CG06-09_8_20_14_all_38_19</strain>
    </source>
</reference>
<sequence>MQLSQGFKCAYFLDKVAKIPIYLLVFLLPLFFLPFTFNALDFNKQQLLILLVFISFVGWLMKALVERKLDLNVSFLNIPVIILLFVTGLSVLFSLSKSGSFWGWPLSIPDSFTTLFAFTILYLLVANLFTKPSDTFKLCALLVFSGFLAAIFGGLQLFGKFILPWELAKTTSFNTVGTVNSLGTFLAVILVLTSSFVLQSKKLRPFLIACSLVFLLALILINFKTAWIILAVGCAFVFGLGVLRAKKIQDANWLVLPMTLIILGIFFITFFRLSLRGLPPTPLEVSPSHKATLGIAKSVLRGKDLILGTGPGTFIYDYSKFKPTTINQTVFWNARFGSGSSEVFDKVINTGILGLLSFLSLILIFSWQSFSHFKKYILEKDIPNWFLETGVFASFFAVVLLYFLYPTNIAISFLFWTLLGIVAALEKEKIKSLKIQSGSPLFLGISFVLVLFFILGIGFLLLSGQRYLAEMKYLDSLISLQKGDLDKSIESLLAAANLSSDNDSYWRDLSQDYLIKLNRETQKEGISQEEMTKSIQTLVANAVNAAEQASDVESANVNNWGNQGFVYRNLIGLLPDSSDWAVKSYEKAIELEPSNPSFYTELGRVYLAQAGILNQQTGKDAEKEEALKKAEENFKIAIEHKSDYIPAHFQLAILYQARGELKEAISKLEDTRLISPSDIGVAFQLGVFYYNDNQFDKAQLELERAINLSLELNGEDYANARYFLGLVYDKLGQKDKAIEQFEKIKLSNPNNEEINKILENLRAGKPALGDTVLTEPILPR</sequence>
<evidence type="ECO:0000256" key="1">
    <source>
        <dbReference type="PROSITE-ProRule" id="PRU00339"/>
    </source>
</evidence>
<feature type="repeat" description="TPR" evidence="1">
    <location>
        <begin position="718"/>
        <end position="751"/>
    </location>
</feature>
<organism evidence="3 4">
    <name type="scientific">Candidatus Nealsonbacteria bacterium CG23_combo_of_CG06-09_8_20_14_all_38_19</name>
    <dbReference type="NCBI Taxonomy" id="1974721"/>
    <lineage>
        <taxon>Bacteria</taxon>
        <taxon>Candidatus Nealsoniibacteriota</taxon>
    </lineage>
</organism>
<keyword evidence="2" id="KW-0472">Membrane</keyword>
<feature type="transmembrane region" description="Helical" evidence="2">
    <location>
        <begin position="179"/>
        <end position="198"/>
    </location>
</feature>
<feature type="transmembrane region" description="Helical" evidence="2">
    <location>
        <begin position="409"/>
        <end position="426"/>
    </location>
</feature>
<dbReference type="InterPro" id="IPR019734">
    <property type="entry name" value="TPR_rpt"/>
</dbReference>
<dbReference type="PROSITE" id="PS50005">
    <property type="entry name" value="TPR"/>
    <property type="match status" value="1"/>
</dbReference>
<feature type="transmembrane region" description="Helical" evidence="2">
    <location>
        <begin position="138"/>
        <end position="159"/>
    </location>
</feature>
<dbReference type="InterPro" id="IPR011990">
    <property type="entry name" value="TPR-like_helical_dom_sf"/>
</dbReference>
<feature type="transmembrane region" description="Helical" evidence="2">
    <location>
        <begin position="227"/>
        <end position="245"/>
    </location>
</feature>
<dbReference type="Pfam" id="PF13424">
    <property type="entry name" value="TPR_12"/>
    <property type="match status" value="1"/>
</dbReference>
<dbReference type="PANTHER" id="PTHR37422:SF13">
    <property type="entry name" value="LIPOPOLYSACCHARIDE BIOSYNTHESIS PROTEIN PA4999-RELATED"/>
    <property type="match status" value="1"/>
</dbReference>
<accession>A0A2G9YX76</accession>
<feature type="transmembrane region" description="Helical" evidence="2">
    <location>
        <begin position="76"/>
        <end position="95"/>
    </location>
</feature>
<feature type="transmembrane region" description="Helical" evidence="2">
    <location>
        <begin position="101"/>
        <end position="126"/>
    </location>
</feature>
<dbReference type="SUPFAM" id="SSF48452">
    <property type="entry name" value="TPR-like"/>
    <property type="match status" value="2"/>
</dbReference>
<feature type="transmembrane region" description="Helical" evidence="2">
    <location>
        <begin position="21"/>
        <end position="40"/>
    </location>
</feature>